<dbReference type="InterPro" id="IPR002018">
    <property type="entry name" value="CarbesteraseB"/>
</dbReference>
<gene>
    <name evidence="6" type="ORF">OSB1V03_LOCUS17780</name>
</gene>
<dbReference type="GO" id="GO:0005886">
    <property type="term" value="C:plasma membrane"/>
    <property type="evidence" value="ECO:0007669"/>
    <property type="project" value="TreeGrafter"/>
</dbReference>
<dbReference type="InterPro" id="IPR050654">
    <property type="entry name" value="AChE-related_enzymes"/>
</dbReference>
<dbReference type="Proteomes" id="UP000759131">
    <property type="component" value="Unassembled WGS sequence"/>
</dbReference>
<feature type="non-terminal residue" evidence="6">
    <location>
        <position position="307"/>
    </location>
</feature>
<proteinExistence type="inferred from homology"/>
<keyword evidence="7" id="KW-1185">Reference proteome</keyword>
<dbReference type="PANTHER" id="PTHR43918:SF4">
    <property type="entry name" value="CARBOXYLIC ESTER HYDROLASE"/>
    <property type="match status" value="1"/>
</dbReference>
<dbReference type="Pfam" id="PF00135">
    <property type="entry name" value="COesterase"/>
    <property type="match status" value="1"/>
</dbReference>
<dbReference type="GO" id="GO:0003990">
    <property type="term" value="F:acetylcholinesterase activity"/>
    <property type="evidence" value="ECO:0007669"/>
    <property type="project" value="TreeGrafter"/>
</dbReference>
<dbReference type="GO" id="GO:0019695">
    <property type="term" value="P:choline metabolic process"/>
    <property type="evidence" value="ECO:0007669"/>
    <property type="project" value="TreeGrafter"/>
</dbReference>
<evidence type="ECO:0000256" key="4">
    <source>
        <dbReference type="ARBA" id="ARBA00023180"/>
    </source>
</evidence>
<dbReference type="OrthoDB" id="19653at2759"/>
<keyword evidence="2" id="KW-0719">Serine esterase</keyword>
<dbReference type="GO" id="GO:0006581">
    <property type="term" value="P:acetylcholine catabolic process"/>
    <property type="evidence" value="ECO:0007669"/>
    <property type="project" value="TreeGrafter"/>
</dbReference>
<evidence type="ECO:0000313" key="7">
    <source>
        <dbReference type="Proteomes" id="UP000759131"/>
    </source>
</evidence>
<evidence type="ECO:0000256" key="2">
    <source>
        <dbReference type="ARBA" id="ARBA00022487"/>
    </source>
</evidence>
<keyword evidence="3" id="KW-0378">Hydrolase</keyword>
<dbReference type="EMBL" id="OC876625">
    <property type="protein sequence ID" value="CAD7639403.1"/>
    <property type="molecule type" value="Genomic_DNA"/>
</dbReference>
<dbReference type="PANTHER" id="PTHR43918">
    <property type="entry name" value="ACETYLCHOLINESTERASE"/>
    <property type="match status" value="1"/>
</dbReference>
<dbReference type="SUPFAM" id="SSF53474">
    <property type="entry name" value="alpha/beta-Hydrolases"/>
    <property type="match status" value="1"/>
</dbReference>
<accession>A0A7R9LFH1</accession>
<dbReference type="EMBL" id="CAJPIZ010022050">
    <property type="protein sequence ID" value="CAG2117827.1"/>
    <property type="molecule type" value="Genomic_DNA"/>
</dbReference>
<dbReference type="AlphaFoldDB" id="A0A7R9LFH1"/>
<name>A0A7R9LFH1_9ACAR</name>
<sequence length="307" mass="35500">MQSGAHLFNKDWDVFNTTEALSLAKFIAKDQKCNETEDWIQCLQRVDAKIFLKYEVYGYQVKYDTYPLLGTEFLPISARQAFNEKRFNSDIDLMGGINHDEGSMTLGTIVKDPNHVTLADFQNAFKSMELLGFYNVNVSKVTEHYLKGVNTSSPAALRTALTALFSDINFICPTYLFAKRFAQTVKESQRVYFYELLYASEYFANETWCDLTTMGICHMQDHPFVWGLPLRYPNDYSSDDNYFSKYVMKMWTTFAKTGHMDFDWPQLLNDEPMGAPKVHGLDPKDLRLVLSDPFHETCDGVWADYFL</sequence>
<dbReference type="InterPro" id="IPR029058">
    <property type="entry name" value="AB_hydrolase_fold"/>
</dbReference>
<reference evidence="6" key="1">
    <citation type="submission" date="2020-11" db="EMBL/GenBank/DDBJ databases">
        <authorList>
            <person name="Tran Van P."/>
        </authorList>
    </citation>
    <scope>NUCLEOTIDE SEQUENCE</scope>
</reference>
<comment type="similarity">
    <text evidence="1">Belongs to the type-B carboxylesterase/lipase family.</text>
</comment>
<evidence type="ECO:0000256" key="1">
    <source>
        <dbReference type="ARBA" id="ARBA00005964"/>
    </source>
</evidence>
<organism evidence="6">
    <name type="scientific">Medioppia subpectinata</name>
    <dbReference type="NCBI Taxonomy" id="1979941"/>
    <lineage>
        <taxon>Eukaryota</taxon>
        <taxon>Metazoa</taxon>
        <taxon>Ecdysozoa</taxon>
        <taxon>Arthropoda</taxon>
        <taxon>Chelicerata</taxon>
        <taxon>Arachnida</taxon>
        <taxon>Acari</taxon>
        <taxon>Acariformes</taxon>
        <taxon>Sarcoptiformes</taxon>
        <taxon>Oribatida</taxon>
        <taxon>Brachypylina</taxon>
        <taxon>Oppioidea</taxon>
        <taxon>Oppiidae</taxon>
        <taxon>Medioppia</taxon>
    </lineage>
</organism>
<dbReference type="Gene3D" id="3.40.50.1820">
    <property type="entry name" value="alpha/beta hydrolase"/>
    <property type="match status" value="1"/>
</dbReference>
<keyword evidence="4" id="KW-0325">Glycoprotein</keyword>
<evidence type="ECO:0000259" key="5">
    <source>
        <dbReference type="Pfam" id="PF00135"/>
    </source>
</evidence>
<protein>
    <recommendedName>
        <fullName evidence="5">Carboxylesterase type B domain-containing protein</fullName>
    </recommendedName>
</protein>
<feature type="domain" description="Carboxylesterase type B" evidence="5">
    <location>
        <begin position="16"/>
        <end position="267"/>
    </location>
</feature>
<dbReference type="GO" id="GO:0005615">
    <property type="term" value="C:extracellular space"/>
    <property type="evidence" value="ECO:0007669"/>
    <property type="project" value="TreeGrafter"/>
</dbReference>
<evidence type="ECO:0000313" key="6">
    <source>
        <dbReference type="EMBL" id="CAD7639403.1"/>
    </source>
</evidence>
<evidence type="ECO:0000256" key="3">
    <source>
        <dbReference type="ARBA" id="ARBA00022801"/>
    </source>
</evidence>